<evidence type="ECO:0000313" key="3">
    <source>
        <dbReference type="EMBL" id="MCE2596263.1"/>
    </source>
</evidence>
<gene>
    <name evidence="3" type="ORF">K6Y31_15780</name>
</gene>
<dbReference type="SUPFAM" id="SSF111369">
    <property type="entry name" value="HlyD-like secretion proteins"/>
    <property type="match status" value="1"/>
</dbReference>
<dbReference type="EMBL" id="JAIMJA010000017">
    <property type="protein sequence ID" value="MCE2596263.1"/>
    <property type="molecule type" value="Genomic_DNA"/>
</dbReference>
<sequence>MDLLLILTYTAICVVVFKVFKIPLNKWTVPTAVLGGIVLIGTLIFLMNYNHPYSEMAREYYVTTPVVPAVTGQVIEVPVKPNVPVMKGDLLFKLDPTPFQSKVDSLKARLKSATDDLNRAYELKKRGVGKDRDIDVARATVDDIKAQLVNAEFQLAQTEVKAMSDGYVVQQALYPGMLAVAMPLRPVMIFVNKDGQNYYTAWFRQNSLLRLKKGYEAEIAFDGIPGRVFKAEVANVAPAMVEGQVQPSGTMISPLTAPQPGRVAVLLKITDPAFDEFSEQIPGGSFGQAAVYSDHFHHVAVMRKILLRMSSWMSYFFPFH</sequence>
<keyword evidence="1" id="KW-0175">Coiled coil</keyword>
<feature type="coiled-coil region" evidence="1">
    <location>
        <begin position="103"/>
        <end position="161"/>
    </location>
</feature>
<dbReference type="PANTHER" id="PTHR30386:SF18">
    <property type="entry name" value="INNER MEMBRANE PROTEIN YIAV-RELATED"/>
    <property type="match status" value="1"/>
</dbReference>
<comment type="caution">
    <text evidence="3">The sequence shown here is derived from an EMBL/GenBank/DDBJ whole genome shotgun (WGS) entry which is preliminary data.</text>
</comment>
<evidence type="ECO:0000256" key="2">
    <source>
        <dbReference type="SAM" id="Phobius"/>
    </source>
</evidence>
<evidence type="ECO:0000313" key="4">
    <source>
        <dbReference type="Proteomes" id="UP001201273"/>
    </source>
</evidence>
<dbReference type="PANTHER" id="PTHR30386">
    <property type="entry name" value="MEMBRANE FUSION SUBUNIT OF EMRAB-TOLC MULTIDRUG EFFLUX PUMP"/>
    <property type="match status" value="1"/>
</dbReference>
<keyword evidence="2" id="KW-0812">Transmembrane</keyword>
<feature type="transmembrane region" description="Helical" evidence="2">
    <location>
        <begin position="27"/>
        <end position="49"/>
    </location>
</feature>
<reference evidence="3 4" key="1">
    <citation type="journal article" date="2022" name="Environ. Microbiol. Rep.">
        <title>Eco-phylogenetic analyses reveal divergent evolution of vitamin B12 metabolism in the marine bacterial family 'Psychromonadaceae'.</title>
        <authorList>
            <person name="Jin X."/>
            <person name="Yang Y."/>
            <person name="Cao H."/>
            <person name="Gao B."/>
            <person name="Zhao Z."/>
        </authorList>
    </citation>
    <scope>NUCLEOTIDE SEQUENCE [LARGE SCALE GENOMIC DNA]</scope>
    <source>
        <strain evidence="3 4">MKS20</strain>
    </source>
</reference>
<evidence type="ECO:0000256" key="1">
    <source>
        <dbReference type="SAM" id="Coils"/>
    </source>
</evidence>
<dbReference type="Proteomes" id="UP001201273">
    <property type="component" value="Unassembled WGS sequence"/>
</dbReference>
<dbReference type="Gene3D" id="2.40.50.100">
    <property type="match status" value="1"/>
</dbReference>
<protein>
    <submittedName>
        <fullName evidence="3">HlyD family secretion protein</fullName>
    </submittedName>
</protein>
<accession>A0ABS8WCI1</accession>
<organism evidence="3 4">
    <name type="scientific">Motilimonas cestriensis</name>
    <dbReference type="NCBI Taxonomy" id="2742685"/>
    <lineage>
        <taxon>Bacteria</taxon>
        <taxon>Pseudomonadati</taxon>
        <taxon>Pseudomonadota</taxon>
        <taxon>Gammaproteobacteria</taxon>
        <taxon>Alteromonadales</taxon>
        <taxon>Alteromonadales genera incertae sedis</taxon>
        <taxon>Motilimonas</taxon>
    </lineage>
</organism>
<dbReference type="InterPro" id="IPR050739">
    <property type="entry name" value="MFP"/>
</dbReference>
<name>A0ABS8WCI1_9GAMM</name>
<keyword evidence="4" id="KW-1185">Reference proteome</keyword>
<keyword evidence="2" id="KW-0472">Membrane</keyword>
<dbReference type="RefSeq" id="WP_233053909.1">
    <property type="nucleotide sequence ID" value="NZ_JAIMJA010000017.1"/>
</dbReference>
<dbReference type="Gene3D" id="1.10.287.470">
    <property type="entry name" value="Helix hairpin bin"/>
    <property type="match status" value="1"/>
</dbReference>
<proteinExistence type="predicted"/>
<keyword evidence="2" id="KW-1133">Transmembrane helix</keyword>